<name>A0ACB9BMD4_CICIN</name>
<protein>
    <submittedName>
        <fullName evidence="1">Uncharacterized protein</fullName>
    </submittedName>
</protein>
<gene>
    <name evidence="1" type="ORF">L2E82_34531</name>
</gene>
<accession>A0ACB9BMD4</accession>
<comment type="caution">
    <text evidence="1">The sequence shown here is derived from an EMBL/GenBank/DDBJ whole genome shotgun (WGS) entry which is preliminary data.</text>
</comment>
<reference evidence="1 2" key="2">
    <citation type="journal article" date="2022" name="Mol. Ecol. Resour.">
        <title>The genomes of chicory, endive, great burdock and yacon provide insights into Asteraceae paleo-polyploidization history and plant inulin production.</title>
        <authorList>
            <person name="Fan W."/>
            <person name="Wang S."/>
            <person name="Wang H."/>
            <person name="Wang A."/>
            <person name="Jiang F."/>
            <person name="Liu H."/>
            <person name="Zhao H."/>
            <person name="Xu D."/>
            <person name="Zhang Y."/>
        </authorList>
    </citation>
    <scope>NUCLEOTIDE SEQUENCE [LARGE SCALE GENOMIC DNA]</scope>
    <source>
        <strain evidence="2">cv. Punajuju</strain>
        <tissue evidence="1">Leaves</tissue>
    </source>
</reference>
<sequence>MITMITDYFLAYYIIIFQGINIKQKGFLITTCACIDTINSNVRLGFLLVDITLRNHCCESDQKTIPSERCVC</sequence>
<organism evidence="1 2">
    <name type="scientific">Cichorium intybus</name>
    <name type="common">Chicory</name>
    <dbReference type="NCBI Taxonomy" id="13427"/>
    <lineage>
        <taxon>Eukaryota</taxon>
        <taxon>Viridiplantae</taxon>
        <taxon>Streptophyta</taxon>
        <taxon>Embryophyta</taxon>
        <taxon>Tracheophyta</taxon>
        <taxon>Spermatophyta</taxon>
        <taxon>Magnoliopsida</taxon>
        <taxon>eudicotyledons</taxon>
        <taxon>Gunneridae</taxon>
        <taxon>Pentapetalae</taxon>
        <taxon>asterids</taxon>
        <taxon>campanulids</taxon>
        <taxon>Asterales</taxon>
        <taxon>Asteraceae</taxon>
        <taxon>Cichorioideae</taxon>
        <taxon>Cichorieae</taxon>
        <taxon>Cichoriinae</taxon>
        <taxon>Cichorium</taxon>
    </lineage>
</organism>
<keyword evidence="2" id="KW-1185">Reference proteome</keyword>
<dbReference type="Proteomes" id="UP001055811">
    <property type="component" value="Linkage Group LG06"/>
</dbReference>
<dbReference type="EMBL" id="CM042014">
    <property type="protein sequence ID" value="KAI3723142.1"/>
    <property type="molecule type" value="Genomic_DNA"/>
</dbReference>
<evidence type="ECO:0000313" key="2">
    <source>
        <dbReference type="Proteomes" id="UP001055811"/>
    </source>
</evidence>
<proteinExistence type="predicted"/>
<evidence type="ECO:0000313" key="1">
    <source>
        <dbReference type="EMBL" id="KAI3723142.1"/>
    </source>
</evidence>
<reference evidence="2" key="1">
    <citation type="journal article" date="2022" name="Mol. Ecol. Resour.">
        <title>The genomes of chicory, endive, great burdock and yacon provide insights into Asteraceae palaeo-polyploidization history and plant inulin production.</title>
        <authorList>
            <person name="Fan W."/>
            <person name="Wang S."/>
            <person name="Wang H."/>
            <person name="Wang A."/>
            <person name="Jiang F."/>
            <person name="Liu H."/>
            <person name="Zhao H."/>
            <person name="Xu D."/>
            <person name="Zhang Y."/>
        </authorList>
    </citation>
    <scope>NUCLEOTIDE SEQUENCE [LARGE SCALE GENOMIC DNA]</scope>
    <source>
        <strain evidence="2">cv. Punajuju</strain>
    </source>
</reference>